<keyword evidence="2" id="KW-0812">Transmembrane</keyword>
<dbReference type="AlphaFoldDB" id="A0A814L4B1"/>
<feature type="region of interest" description="Disordered" evidence="1">
    <location>
        <begin position="290"/>
        <end position="329"/>
    </location>
</feature>
<evidence type="ECO:0000313" key="5">
    <source>
        <dbReference type="Proteomes" id="UP000663845"/>
    </source>
</evidence>
<protein>
    <submittedName>
        <fullName evidence="4">Uncharacterized protein</fullName>
    </submittedName>
</protein>
<comment type="caution">
    <text evidence="4">The sequence shown here is derived from an EMBL/GenBank/DDBJ whole genome shotgun (WGS) entry which is preliminary data.</text>
</comment>
<evidence type="ECO:0000256" key="2">
    <source>
        <dbReference type="SAM" id="Phobius"/>
    </source>
</evidence>
<evidence type="ECO:0000256" key="1">
    <source>
        <dbReference type="SAM" id="MobiDB-lite"/>
    </source>
</evidence>
<gene>
    <name evidence="4" type="ORF">JYZ213_LOCUS19151</name>
</gene>
<sequence length="329" mass="36931">MFIRCLIFVTSLLFVLTNAQNDNKAKQSPINIAVVEHESSNSIAKDTTDQSWQTTTERTLIRVTRLHTKTDQPKINKRERRQVIEAIQTAGFVINVAKAMQNTESGEEILGMAKKVAITVIVIVSLCIVCCLVTTVVICVRCCCGNNNNRKRNQGPTTIQVPQPIYVHTGPSGYQPQYYQQHPPQQWNPANMQISESRPMLPQPTSPPPVKRFKVAITVIVIVSLCIVCCLVTTVVICVRCCCGNNNNRKRNQGPTTIQVPQPIYVHTGPSGYQPQYYQQHAPQQWNPANMQISESRPMLPQPSAPPQSDQYYHTEHPPPPYEKLYTGV</sequence>
<feature type="transmembrane region" description="Helical" evidence="2">
    <location>
        <begin position="116"/>
        <end position="144"/>
    </location>
</feature>
<keyword evidence="2" id="KW-1133">Transmembrane helix</keyword>
<evidence type="ECO:0000313" key="4">
    <source>
        <dbReference type="EMBL" id="CAF1059722.1"/>
    </source>
</evidence>
<proteinExistence type="predicted"/>
<accession>A0A814L4B1</accession>
<dbReference type="EMBL" id="CAJNOG010000192">
    <property type="protein sequence ID" value="CAF1059722.1"/>
    <property type="molecule type" value="Genomic_DNA"/>
</dbReference>
<feature type="chain" id="PRO_5032332745" evidence="3">
    <location>
        <begin position="20"/>
        <end position="329"/>
    </location>
</feature>
<reference evidence="4" key="1">
    <citation type="submission" date="2021-02" db="EMBL/GenBank/DDBJ databases">
        <authorList>
            <person name="Nowell W R."/>
        </authorList>
    </citation>
    <scope>NUCLEOTIDE SEQUENCE</scope>
</reference>
<keyword evidence="2" id="KW-0472">Membrane</keyword>
<organism evidence="4 5">
    <name type="scientific">Adineta steineri</name>
    <dbReference type="NCBI Taxonomy" id="433720"/>
    <lineage>
        <taxon>Eukaryota</taxon>
        <taxon>Metazoa</taxon>
        <taxon>Spiralia</taxon>
        <taxon>Gnathifera</taxon>
        <taxon>Rotifera</taxon>
        <taxon>Eurotatoria</taxon>
        <taxon>Bdelloidea</taxon>
        <taxon>Adinetida</taxon>
        <taxon>Adinetidae</taxon>
        <taxon>Adineta</taxon>
    </lineage>
</organism>
<dbReference type="Proteomes" id="UP000663845">
    <property type="component" value="Unassembled WGS sequence"/>
</dbReference>
<keyword evidence="3" id="KW-0732">Signal</keyword>
<evidence type="ECO:0000256" key="3">
    <source>
        <dbReference type="SAM" id="SignalP"/>
    </source>
</evidence>
<feature type="transmembrane region" description="Helical" evidence="2">
    <location>
        <begin position="215"/>
        <end position="237"/>
    </location>
</feature>
<feature type="signal peptide" evidence="3">
    <location>
        <begin position="1"/>
        <end position="19"/>
    </location>
</feature>
<name>A0A814L4B1_9BILA</name>